<dbReference type="InterPro" id="IPR001544">
    <property type="entry name" value="Aminotrans_IV"/>
</dbReference>
<dbReference type="GO" id="GO:0046820">
    <property type="term" value="F:4-amino-4-deoxychorismate synthase activity"/>
    <property type="evidence" value="ECO:0007669"/>
    <property type="project" value="UniProtKB-EC"/>
</dbReference>
<dbReference type="InterPro" id="IPR015890">
    <property type="entry name" value="Chorismate_C"/>
</dbReference>
<dbReference type="Proteomes" id="UP000339690">
    <property type="component" value="Chromosome"/>
</dbReference>
<dbReference type="Pfam" id="PF00425">
    <property type="entry name" value="Chorismate_bind"/>
    <property type="match status" value="1"/>
</dbReference>
<dbReference type="SUPFAM" id="SSF56322">
    <property type="entry name" value="ADC synthase"/>
    <property type="match status" value="1"/>
</dbReference>
<sequence length="575" mass="66571">MNKNFLQFNFHHTVQQFTNPIKVWNTNNINEITTIFEELEQFLDKGYYIAGFVSYEAAPAFDPSYHVHKQHNQLPLIWLAAFEKPTDHKDNVEGMVYQLSEWKHTTSYQAYKHNITSIKKAIELGNTYQVNYTTRLKAHFSGDPYSFYQQLVKNQAASYCAYLDIGSNQILSASPELFFQVKNGKIITKPMKGTIKRGRTYEEDLQFKQNLRNSEKDQAENVMIVDLLRNDIGRIAKPGSVKVKSLFDIETYPTVHQMTSTIEANLETKKVYDWFQALFPCGSITGAPKVETMKYIAELEDTPREIYCGAIGWISPEREATFNVPIRTVILNGNDAIYGTGGGITWDSTSINEYHELNQKAEILHQKRTTVSLLESIKLDNGSYPLMTYHLQRLKQSTQYFGYPFHEEEIKEKLFMLAAQYQNGCYKVRLLYHPSGRMELEHQPVKALEEPIQTALAPEPIDRRNIYLYHKTTNREMYEKLDQDKPDHVLTSLLWNKEGHITEYTIGNVVVEKDGRFYTPPVSDGLLPGTYREQLIEEKILLEKSVSLSELGEYDQIWFINSVRGWVKVQLDEIL</sequence>
<organism evidence="2 3">
    <name type="scientific">Gracilibacillus salitolerans</name>
    <dbReference type="NCBI Taxonomy" id="2663022"/>
    <lineage>
        <taxon>Bacteria</taxon>
        <taxon>Bacillati</taxon>
        <taxon>Bacillota</taxon>
        <taxon>Bacilli</taxon>
        <taxon>Bacillales</taxon>
        <taxon>Bacillaceae</taxon>
        <taxon>Gracilibacillus</taxon>
    </lineage>
</organism>
<dbReference type="InterPro" id="IPR019999">
    <property type="entry name" value="Anth_synth_I-like"/>
</dbReference>
<gene>
    <name evidence="2" type="primary">pabB</name>
    <name evidence="2" type="ORF">GI584_09145</name>
</gene>
<dbReference type="EMBL" id="CP045915">
    <property type="protein sequence ID" value="QGH34177.1"/>
    <property type="molecule type" value="Genomic_DNA"/>
</dbReference>
<dbReference type="NCBIfam" id="TIGR00553">
    <property type="entry name" value="pabB"/>
    <property type="match status" value="1"/>
</dbReference>
<dbReference type="Gene3D" id="3.60.120.10">
    <property type="entry name" value="Anthranilate synthase"/>
    <property type="match status" value="1"/>
</dbReference>
<dbReference type="AlphaFoldDB" id="A0A5Q2TJ64"/>
<dbReference type="PRINTS" id="PR00095">
    <property type="entry name" value="ANTSNTHASEI"/>
</dbReference>
<protein>
    <submittedName>
        <fullName evidence="2">Aminodeoxychorismate synthase component I</fullName>
        <ecNumber evidence="2">2.6.1.85</ecNumber>
    </submittedName>
</protein>
<name>A0A5Q2TJ64_9BACI</name>
<dbReference type="PANTHER" id="PTHR11236:SF50">
    <property type="entry name" value="AMINODEOXYCHORISMATE SYNTHASE COMPONENT 1"/>
    <property type="match status" value="1"/>
</dbReference>
<dbReference type="RefSeq" id="WP_153791047.1">
    <property type="nucleotide sequence ID" value="NZ_CP045915.1"/>
</dbReference>
<keyword evidence="2" id="KW-0808">Transferase</keyword>
<dbReference type="SUPFAM" id="SSF56752">
    <property type="entry name" value="D-aminoacid aminotransferase-like PLP-dependent enzymes"/>
    <property type="match status" value="1"/>
</dbReference>
<keyword evidence="2" id="KW-0032">Aminotransferase</keyword>
<dbReference type="GO" id="GO:0009396">
    <property type="term" value="P:folic acid-containing compound biosynthetic process"/>
    <property type="evidence" value="ECO:0007669"/>
    <property type="project" value="InterPro"/>
</dbReference>
<dbReference type="InterPro" id="IPR005801">
    <property type="entry name" value="ADC_synthase"/>
</dbReference>
<evidence type="ECO:0000313" key="2">
    <source>
        <dbReference type="EMBL" id="QGH34177.1"/>
    </source>
</evidence>
<dbReference type="InterPro" id="IPR005802">
    <property type="entry name" value="ADC_synth_comp_1"/>
</dbReference>
<dbReference type="EC" id="2.6.1.85" evidence="2"/>
<dbReference type="InterPro" id="IPR043132">
    <property type="entry name" value="BCAT-like_C"/>
</dbReference>
<dbReference type="Gene3D" id="3.20.10.10">
    <property type="entry name" value="D-amino Acid Aminotransferase, subunit A, domain 2"/>
    <property type="match status" value="1"/>
</dbReference>
<evidence type="ECO:0000313" key="3">
    <source>
        <dbReference type="Proteomes" id="UP000339690"/>
    </source>
</evidence>
<evidence type="ECO:0000259" key="1">
    <source>
        <dbReference type="Pfam" id="PF00425"/>
    </source>
</evidence>
<proteinExistence type="predicted"/>
<feature type="domain" description="Chorismate-utilising enzyme C-terminal" evidence="1">
    <location>
        <begin position="108"/>
        <end position="360"/>
    </location>
</feature>
<dbReference type="GO" id="GO:0000162">
    <property type="term" value="P:L-tryptophan biosynthetic process"/>
    <property type="evidence" value="ECO:0007669"/>
    <property type="project" value="TreeGrafter"/>
</dbReference>
<dbReference type="PANTHER" id="PTHR11236">
    <property type="entry name" value="AMINOBENZOATE/ANTHRANILATE SYNTHASE"/>
    <property type="match status" value="1"/>
</dbReference>
<dbReference type="InterPro" id="IPR036038">
    <property type="entry name" value="Aminotransferase-like"/>
</dbReference>
<keyword evidence="3" id="KW-1185">Reference proteome</keyword>
<dbReference type="Pfam" id="PF01063">
    <property type="entry name" value="Aminotran_4"/>
    <property type="match status" value="1"/>
</dbReference>
<dbReference type="InterPro" id="IPR043131">
    <property type="entry name" value="BCAT-like_N"/>
</dbReference>
<dbReference type="KEGG" id="grc:GI584_09145"/>
<reference evidence="2 3" key="1">
    <citation type="submission" date="2019-11" db="EMBL/GenBank/DDBJ databases">
        <title>Gracilibacillus salitolerans sp. nov., a moderate halophile isolated from a saline soil in northwest China.</title>
        <authorList>
            <person name="Gan L."/>
        </authorList>
    </citation>
    <scope>NUCLEOTIDE SEQUENCE [LARGE SCALE GENOMIC DNA]</scope>
    <source>
        <strain evidence="2 3">SCU50</strain>
    </source>
</reference>
<accession>A0A5Q2TJ64</accession>
<dbReference type="Gene3D" id="3.30.470.10">
    <property type="match status" value="1"/>
</dbReference>